<gene>
    <name evidence="2" type="ORF">MACH21_05960</name>
</gene>
<name>A0AA48KHQ9_9RHOB</name>
<reference evidence="2 3" key="1">
    <citation type="submission" date="2023-01" db="EMBL/GenBank/DDBJ databases">
        <title>Complete genome sequence of Roseicyclus marinus strain Dej080120_10.</title>
        <authorList>
            <person name="Ueki S."/>
            <person name="Maruyama F."/>
        </authorList>
    </citation>
    <scope>NUCLEOTIDE SEQUENCE [LARGE SCALE GENOMIC DNA]</scope>
    <source>
        <strain evidence="2 3">Dej080120_10</strain>
    </source>
</reference>
<evidence type="ECO:0000313" key="3">
    <source>
        <dbReference type="Proteomes" id="UP001337723"/>
    </source>
</evidence>
<dbReference type="KEGG" id="rmai:MACH21_05960"/>
<accession>A0AA48KHQ9</accession>
<evidence type="ECO:0000259" key="1">
    <source>
        <dbReference type="SMART" id="SM00278"/>
    </source>
</evidence>
<dbReference type="AlphaFoldDB" id="A0AA48KHQ9"/>
<dbReference type="Proteomes" id="UP001337723">
    <property type="component" value="Chromosome"/>
</dbReference>
<dbReference type="Gene3D" id="1.10.150.20">
    <property type="entry name" value="5' to 3' exonuclease, C-terminal subdomain"/>
    <property type="match status" value="1"/>
</dbReference>
<feature type="domain" description="Helix-hairpin-helix DNA-binding motif class 1" evidence="1">
    <location>
        <begin position="128"/>
        <end position="147"/>
    </location>
</feature>
<sequence>MDHQFRGMGMTNTEMIWLRSQAAQRDVLHLFSYGTAFIGTAALQAMQLGLTAPRSYLAALARAAAVPPAPVAEVIPIGDAPISRPMAEVVPLAEPVSEPVAAVVDPTPAAHVVPSPHLLDAPRDGVGDDLTALKGVGPKLAEALKDFGIFHFDQIATLDEEGIAWLDAQQKGFRMICTRHDIVAQARAMI</sequence>
<evidence type="ECO:0000313" key="2">
    <source>
        <dbReference type="EMBL" id="BDW84419.1"/>
    </source>
</evidence>
<keyword evidence="3" id="KW-1185">Reference proteome</keyword>
<dbReference type="SMART" id="SM00278">
    <property type="entry name" value="HhH1"/>
    <property type="match status" value="1"/>
</dbReference>
<protein>
    <recommendedName>
        <fullName evidence="1">Helix-hairpin-helix DNA-binding motif class 1 domain-containing protein</fullName>
    </recommendedName>
</protein>
<organism evidence="2 3">
    <name type="scientific">Roseicyclus marinus</name>
    <dbReference type="NCBI Taxonomy" id="2161673"/>
    <lineage>
        <taxon>Bacteria</taxon>
        <taxon>Pseudomonadati</taxon>
        <taxon>Pseudomonadota</taxon>
        <taxon>Alphaproteobacteria</taxon>
        <taxon>Rhodobacterales</taxon>
        <taxon>Roseobacteraceae</taxon>
        <taxon>Roseicyclus</taxon>
    </lineage>
</organism>
<dbReference type="InterPro" id="IPR003583">
    <property type="entry name" value="Hlx-hairpin-Hlx_DNA-bd_motif"/>
</dbReference>
<dbReference type="EMBL" id="AP027266">
    <property type="protein sequence ID" value="BDW84419.1"/>
    <property type="molecule type" value="Genomic_DNA"/>
</dbReference>
<dbReference type="GO" id="GO:0006281">
    <property type="term" value="P:DNA repair"/>
    <property type="evidence" value="ECO:0007669"/>
    <property type="project" value="InterPro"/>
</dbReference>
<dbReference type="GO" id="GO:0003677">
    <property type="term" value="F:DNA binding"/>
    <property type="evidence" value="ECO:0007669"/>
    <property type="project" value="InterPro"/>
</dbReference>
<proteinExistence type="predicted"/>